<dbReference type="PANTHER" id="PTHR47968">
    <property type="entry name" value="CENTROMERE PROTEIN E"/>
    <property type="match status" value="1"/>
</dbReference>
<dbReference type="PROSITE" id="PS50067">
    <property type="entry name" value="KINESIN_MOTOR_2"/>
    <property type="match status" value="1"/>
</dbReference>
<dbReference type="SUPFAM" id="SSF63411">
    <property type="entry name" value="LuxS/MPP-like metallohydrolase"/>
    <property type="match status" value="2"/>
</dbReference>
<keyword evidence="8" id="KW-1185">Reference proteome</keyword>
<dbReference type="GO" id="GO:0003777">
    <property type="term" value="F:microtubule motor activity"/>
    <property type="evidence" value="ECO:0007669"/>
    <property type="project" value="InterPro"/>
</dbReference>
<evidence type="ECO:0000256" key="5">
    <source>
        <dbReference type="SAM" id="MobiDB-lite"/>
    </source>
</evidence>
<dbReference type="SUPFAM" id="SSF52540">
    <property type="entry name" value="P-loop containing nucleoside triphosphate hydrolases"/>
    <property type="match status" value="1"/>
</dbReference>
<dbReference type="InterPro" id="IPR027417">
    <property type="entry name" value="P-loop_NTPase"/>
</dbReference>
<comment type="caution">
    <text evidence="7">The sequence shown here is derived from an EMBL/GenBank/DDBJ whole genome shotgun (WGS) entry which is preliminary data.</text>
</comment>
<dbReference type="OMA" id="MMIENIL"/>
<keyword evidence="3" id="KW-0547">Nucleotide-binding</keyword>
<dbReference type="InterPro" id="IPR036961">
    <property type="entry name" value="Kinesin_motor_dom_sf"/>
</dbReference>
<sequence>MNNQNMQLSQKKNPKNSLNFSKNYAKTFQEQLIQEQIQQQKKQKSLKHQDQLFLNNDKENKKPFMHANEQQCNFIANSDNLIKSNFYQQNGNINNKKQKEFPKNQQLNNQQQQIQQNTKLVKIELLGNDDNNSKDNNYSNLYNNDINIYNNNINNNNNDHNVQQIDMISPQNNNNINRGSNMKQSNNFTFQNQNQKSQNFEELQNFSAVQFNQVQQQLEFNMENQQCSQIYQNIDYYQKQNLNQNQNKNQLDINQNSLGNQFENQKAKENNEQLAFNYIEDQIQLQEQFQNLQYLNEINQGNKFQDFFLEQQQENQQFQQQFSQELQQKLIEQVQHQYQNLSQKQNQIQNFNQHQSQISSSRSKNNVNVMNSGLNQNQINQQNQKKQNYTSNQLQETYQQIKRQKQLRSNSSLYKKQLRPFQTPSLSVSGYNTAFNSTKSRSPNNKIYSSLSQINGRLYQANKTQNYYNCGQNQKEIVSNIKSYARFRPLNEVEKQIMDECSNNNNNQWYFSHIGQSSIKIEQQDKQETLFNLTSIFDETTSQQKLYDEIACQTLKEVLSGFNGTIFAYGPTGSGKTYTMFGDLNNKEKMGIIPRLAEDIFVHVQKQELQQGVDFKVQVSMLEIYKENLQDLLNMRSKDLKIKESPINGIYIKGLSQLKITNKDELLSYISQGYATKKTRETRFNEYSSRSHTIFQLEVRQRCQKGIEKIGKLNLIDLAGCEKLKHNQSNDEETLSEAKKINLSLSCLGNVIHALANKSDHIPYRESKLTRILQESLGGNYKTSLIVTCSKNTNMISETLSSLKFASRTNLIKTQFKMNIYLSRQNLLGAYESVLNELMEKKQQLQKVQEILRSINLKDFQKQQQQLQLFSKENENSENQNVQINLSEANQKAVMMIENILQSFQNLKNDNTFSTESTDVLTSRQSLNKSVNQQQNQVTQSNQIWEISQSQSNSTNNQTVTQQTENQQKQIEQQQEMLQKNQQSELLIQNEPKSQNYDQNFQINNQDIANKLVQDLQLENQNLQSHIEEKNNLIKEQQQNIFEMKRSHIYKDKQIQTLQEKVKQLDLKYEKEISARDFNSFQSQIHKKQIEITRLSDQVLPLSYNSAIDQIKKQKKICQEIWNQCMDKMEIVDCIQFNIKQYLQYKQENQRLENEVQNIQTELNMEIQKSLQYKEISKNYSDKTKAFRPDSKLLDEWVKTPSGDKLRNHEVIFYEDIEPKYEISETSQGVKIVTEKSQFPSMMDLGLLCKVGSRNENQIYSGSLFLLQFLHLAYGEDPRTFIDNYIKTQFSGGQMSMTYDQENTYWKSSFLHEDFMPMLDLMLKTTLPEKKFVIQDSSFLEQNDPSLLPLDMLIYPAAYGETTLGMPIAGNNHQMTQDQFLEFQRKFITPKRLIVSAANVNSHEEFAHKVENKLKEFPEFLARKEYENEPAKYQGGELRVENGEETFNVAIVFESVNWTSEDMTAFQVINTILGNSSSFSVGGPGKGMHSRTSQNLLNKVFYIESASSVIEQFTDSGLFGIKLSGDPQYKDDLIKVGINELKKLTEPIHDVELQRGQNMLYSLINLSLERQADRLEELTKNIFSFGRIKIMEYESDIYKVTSEQINNLVKKLMKTKPTVVMTGQGANSAMSYEQICKLLKQ</sequence>
<feature type="region of interest" description="Disordered" evidence="5">
    <location>
        <begin position="949"/>
        <end position="976"/>
    </location>
</feature>
<gene>
    <name evidence="7" type="ORF">PPERSA_02548</name>
</gene>
<organism evidence="7 8">
    <name type="scientific">Pseudocohnilembus persalinus</name>
    <name type="common">Ciliate</name>
    <dbReference type="NCBI Taxonomy" id="266149"/>
    <lineage>
        <taxon>Eukaryota</taxon>
        <taxon>Sar</taxon>
        <taxon>Alveolata</taxon>
        <taxon>Ciliophora</taxon>
        <taxon>Intramacronucleata</taxon>
        <taxon>Oligohymenophorea</taxon>
        <taxon>Scuticociliatia</taxon>
        <taxon>Philasterida</taxon>
        <taxon>Pseudocohnilembidae</taxon>
        <taxon>Pseudocohnilembus</taxon>
    </lineage>
</organism>
<feature type="coiled-coil region" evidence="4">
    <location>
        <begin position="1009"/>
        <end position="1075"/>
    </location>
</feature>
<keyword evidence="2 3" id="KW-0505">Motor protein</keyword>
<protein>
    <submittedName>
        <fullName evidence="7">p-loop containing nucleoside triphosphate hydrolase</fullName>
    </submittedName>
</protein>
<evidence type="ECO:0000313" key="7">
    <source>
        <dbReference type="EMBL" id="KRX09676.1"/>
    </source>
</evidence>
<name>A0A0V0R5C7_PSEPJ</name>
<feature type="domain" description="Kinesin motor" evidence="6">
    <location>
        <begin position="480"/>
        <end position="812"/>
    </location>
</feature>
<keyword evidence="3" id="KW-0067">ATP-binding</keyword>
<feature type="coiled-coil region" evidence="4">
    <location>
        <begin position="828"/>
        <end position="892"/>
    </location>
</feature>
<dbReference type="GO" id="GO:0008017">
    <property type="term" value="F:microtubule binding"/>
    <property type="evidence" value="ECO:0007669"/>
    <property type="project" value="InterPro"/>
</dbReference>
<feature type="coiled-coil region" evidence="4">
    <location>
        <begin position="1135"/>
        <end position="1169"/>
    </location>
</feature>
<proteinExistence type="inferred from homology"/>
<evidence type="ECO:0000259" key="6">
    <source>
        <dbReference type="PROSITE" id="PS50067"/>
    </source>
</evidence>
<dbReference type="InParanoid" id="A0A0V0R5C7"/>
<evidence type="ECO:0000256" key="3">
    <source>
        <dbReference type="PROSITE-ProRule" id="PRU00283"/>
    </source>
</evidence>
<feature type="binding site" evidence="3">
    <location>
        <begin position="570"/>
        <end position="577"/>
    </location>
    <ligand>
        <name>ATP</name>
        <dbReference type="ChEBI" id="CHEBI:30616"/>
    </ligand>
</feature>
<dbReference type="OrthoDB" id="3176171at2759"/>
<evidence type="ECO:0000256" key="1">
    <source>
        <dbReference type="ARBA" id="ARBA00023054"/>
    </source>
</evidence>
<keyword evidence="7" id="KW-0378">Hydrolase</keyword>
<dbReference type="InterPro" id="IPR007863">
    <property type="entry name" value="Peptidase_M16_C"/>
</dbReference>
<dbReference type="Proteomes" id="UP000054937">
    <property type="component" value="Unassembled WGS sequence"/>
</dbReference>
<evidence type="ECO:0000256" key="2">
    <source>
        <dbReference type="ARBA" id="ARBA00023175"/>
    </source>
</evidence>
<dbReference type="Gene3D" id="3.30.830.10">
    <property type="entry name" value="Metalloenzyme, LuxS/M16 peptidase-like"/>
    <property type="match status" value="1"/>
</dbReference>
<dbReference type="GO" id="GO:0007018">
    <property type="term" value="P:microtubule-based movement"/>
    <property type="evidence" value="ECO:0007669"/>
    <property type="project" value="InterPro"/>
</dbReference>
<dbReference type="GO" id="GO:0016787">
    <property type="term" value="F:hydrolase activity"/>
    <property type="evidence" value="ECO:0007669"/>
    <property type="project" value="UniProtKB-KW"/>
</dbReference>
<dbReference type="InterPro" id="IPR027640">
    <property type="entry name" value="Kinesin-like_fam"/>
</dbReference>
<feature type="region of interest" description="Disordered" evidence="5">
    <location>
        <begin position="349"/>
        <end position="370"/>
    </location>
</feature>
<accession>A0A0V0R5C7</accession>
<dbReference type="Gene3D" id="3.40.850.10">
    <property type="entry name" value="Kinesin motor domain"/>
    <property type="match status" value="1"/>
</dbReference>
<evidence type="ECO:0000256" key="4">
    <source>
        <dbReference type="SAM" id="Coils"/>
    </source>
</evidence>
<dbReference type="GO" id="GO:0046872">
    <property type="term" value="F:metal ion binding"/>
    <property type="evidence" value="ECO:0007669"/>
    <property type="project" value="InterPro"/>
</dbReference>
<reference evidence="7 8" key="1">
    <citation type="journal article" date="2015" name="Sci. Rep.">
        <title>Genome of the facultative scuticociliatosis pathogen Pseudocohnilembus persalinus provides insight into its virulence through horizontal gene transfer.</title>
        <authorList>
            <person name="Xiong J."/>
            <person name="Wang G."/>
            <person name="Cheng J."/>
            <person name="Tian M."/>
            <person name="Pan X."/>
            <person name="Warren A."/>
            <person name="Jiang C."/>
            <person name="Yuan D."/>
            <person name="Miao W."/>
        </authorList>
    </citation>
    <scope>NUCLEOTIDE SEQUENCE [LARGE SCALE GENOMIC DNA]</scope>
    <source>
        <strain evidence="7">36N120E</strain>
    </source>
</reference>
<comment type="similarity">
    <text evidence="3">Belongs to the TRAFAC class myosin-kinesin ATPase superfamily. Kinesin family.</text>
</comment>
<dbReference type="Pfam" id="PF05193">
    <property type="entry name" value="Peptidase_M16_C"/>
    <property type="match status" value="1"/>
</dbReference>
<dbReference type="InterPro" id="IPR001752">
    <property type="entry name" value="Kinesin_motor_dom"/>
</dbReference>
<dbReference type="PRINTS" id="PR00380">
    <property type="entry name" value="KINESINHEAVY"/>
</dbReference>
<dbReference type="GO" id="GO:0005524">
    <property type="term" value="F:ATP binding"/>
    <property type="evidence" value="ECO:0007669"/>
    <property type="project" value="UniProtKB-UniRule"/>
</dbReference>
<dbReference type="InterPro" id="IPR011249">
    <property type="entry name" value="Metalloenz_LuxS/M16"/>
</dbReference>
<dbReference type="SMART" id="SM00129">
    <property type="entry name" value="KISc"/>
    <property type="match status" value="1"/>
</dbReference>
<evidence type="ECO:0000313" key="8">
    <source>
        <dbReference type="Proteomes" id="UP000054937"/>
    </source>
</evidence>
<dbReference type="Pfam" id="PF00225">
    <property type="entry name" value="Kinesin"/>
    <property type="match status" value="1"/>
</dbReference>
<dbReference type="EMBL" id="LDAU01000044">
    <property type="protein sequence ID" value="KRX09676.1"/>
    <property type="molecule type" value="Genomic_DNA"/>
</dbReference>
<keyword evidence="1 4" id="KW-0175">Coiled coil</keyword>
<dbReference type="PANTHER" id="PTHR47968:SF75">
    <property type="entry name" value="CENTROMERE-ASSOCIATED PROTEIN E"/>
    <property type="match status" value="1"/>
</dbReference>